<comment type="caution">
    <text evidence="10">The sequence shown here is derived from an EMBL/GenBank/DDBJ whole genome shotgun (WGS) entry which is preliminary data.</text>
</comment>
<dbReference type="CDD" id="cd00167">
    <property type="entry name" value="SANT"/>
    <property type="match status" value="1"/>
</dbReference>
<dbReference type="SMART" id="SM00717">
    <property type="entry name" value="SANT"/>
    <property type="match status" value="1"/>
</dbReference>
<accession>A0AAD6EN46</accession>
<dbReference type="PROSITE" id="PS51293">
    <property type="entry name" value="SANT"/>
    <property type="match status" value="1"/>
</dbReference>
<evidence type="ECO:0000259" key="9">
    <source>
        <dbReference type="PROSITE" id="PS51294"/>
    </source>
</evidence>
<gene>
    <name evidence="10" type="ORF">LUZ61_019707</name>
</gene>
<evidence type="ECO:0008006" key="12">
    <source>
        <dbReference type="Google" id="ProtNLM"/>
    </source>
</evidence>
<dbReference type="AlphaFoldDB" id="A0AAD6EN46"/>
<dbReference type="InterPro" id="IPR001005">
    <property type="entry name" value="SANT/Myb"/>
</dbReference>
<evidence type="ECO:0000256" key="1">
    <source>
        <dbReference type="ARBA" id="ARBA00004123"/>
    </source>
</evidence>
<dbReference type="GO" id="GO:0005634">
    <property type="term" value="C:nucleus"/>
    <property type="evidence" value="ECO:0007669"/>
    <property type="project" value="UniProtKB-SubCell"/>
</dbReference>
<dbReference type="EMBL" id="JAMRDG010000002">
    <property type="protein sequence ID" value="KAJ3690543.1"/>
    <property type="molecule type" value="Genomic_DNA"/>
</dbReference>
<dbReference type="InterPro" id="IPR017884">
    <property type="entry name" value="SANT_dom"/>
</dbReference>
<dbReference type="GO" id="GO:0010468">
    <property type="term" value="P:regulation of gene expression"/>
    <property type="evidence" value="ECO:0007669"/>
    <property type="project" value="UniProtKB-ARBA"/>
</dbReference>
<evidence type="ECO:0000256" key="2">
    <source>
        <dbReference type="ARBA" id="ARBA00023015"/>
    </source>
</evidence>
<comment type="subcellular location">
    <subcellularLocation>
        <location evidence="1">Nucleus</location>
    </subcellularLocation>
</comment>
<feature type="domain" description="HTH myb-type" evidence="9">
    <location>
        <begin position="19"/>
        <end position="73"/>
    </location>
</feature>
<feature type="compositionally biased region" description="Polar residues" evidence="6">
    <location>
        <begin position="490"/>
        <end position="514"/>
    </location>
</feature>
<evidence type="ECO:0000256" key="4">
    <source>
        <dbReference type="ARBA" id="ARBA00023163"/>
    </source>
</evidence>
<dbReference type="InterPro" id="IPR009057">
    <property type="entry name" value="Homeodomain-like_sf"/>
</dbReference>
<keyword evidence="11" id="KW-1185">Reference proteome</keyword>
<feature type="compositionally biased region" description="Basic and acidic residues" evidence="6">
    <location>
        <begin position="540"/>
        <end position="553"/>
    </location>
</feature>
<feature type="region of interest" description="Disordered" evidence="6">
    <location>
        <begin position="392"/>
        <end position="517"/>
    </location>
</feature>
<feature type="region of interest" description="Disordered" evidence="6">
    <location>
        <begin position="79"/>
        <end position="108"/>
    </location>
</feature>
<dbReference type="SUPFAM" id="SSF46689">
    <property type="entry name" value="Homeodomain-like"/>
    <property type="match status" value="1"/>
</dbReference>
<feature type="region of interest" description="Disordered" evidence="6">
    <location>
        <begin position="132"/>
        <end position="166"/>
    </location>
</feature>
<feature type="domain" description="SANT" evidence="8">
    <location>
        <begin position="22"/>
        <end position="73"/>
    </location>
</feature>
<dbReference type="PROSITE" id="PS50090">
    <property type="entry name" value="MYB_LIKE"/>
    <property type="match status" value="1"/>
</dbReference>
<dbReference type="PROSITE" id="PS51294">
    <property type="entry name" value="HTH_MYB"/>
    <property type="match status" value="1"/>
</dbReference>
<dbReference type="InterPro" id="IPR006447">
    <property type="entry name" value="Myb_dom_plants"/>
</dbReference>
<evidence type="ECO:0000313" key="11">
    <source>
        <dbReference type="Proteomes" id="UP001210211"/>
    </source>
</evidence>
<dbReference type="GO" id="GO:0003677">
    <property type="term" value="F:DNA binding"/>
    <property type="evidence" value="ECO:0007669"/>
    <property type="project" value="UniProtKB-KW"/>
</dbReference>
<dbReference type="Proteomes" id="UP001210211">
    <property type="component" value="Unassembled WGS sequence"/>
</dbReference>
<dbReference type="PANTHER" id="PTHR12802">
    <property type="entry name" value="SWI/SNF COMPLEX-RELATED"/>
    <property type="match status" value="1"/>
</dbReference>
<sequence length="653" mass="70959">METNSSGEDVLVKVRKPYTITKQRERWTEDEHNKFLEALKLYGRAWQRIEEHVGTKTAVQIRSHAQKFFTKLEKEAVTKGVAPGQAHDIDIPPPRPKRKPSCPYPRKSKGISVNFQPLTVDFSQPKGLVPALTTSREAPRAEIDAFNEKNMSTEKSQTKETSENGSCSEILTLFREVPCVSISSVNKTSPVKNGTKEKKFHMEKTTNATANIETNSPADEANMEILQATETKADPKPISIVNCITPATDGDKVSGSSINENQPANLANNHHCPHVQSSFVSYPGFSTFQTNCHCNNQDTAYRSFLTASSTFSSLLMSTLLQNPAIHAAARMAASYWTPPGEGDNTNAMDSQNPNPSLAAIVAATVAAASAWWAAHGLLPLFPPIAFPFASGPTNATPESHATHNHGTDDVIRDPPKVDACESDESAKGDRKDSRPIILTNGPSKKKKQDPSSCGSNTPSSSDVETDNIPGKHEITPTGDNGINEGLHGDNNATPLATELTNPRRSRSSTSANESVSEEGRLAFQALFKREVLPQSFSPPHTKEGDQGKGGEERDEKEEGEIEQRDCAAARTVDLNKNACVAADLLNPFVTGQGPDLHAKLKARRTGFKPYKRCAVEAKENRATAGEEASNKRVRLEGEASIKNLSCVDFSTLH</sequence>
<keyword evidence="3" id="KW-0238">DNA-binding</keyword>
<feature type="compositionally biased region" description="Basic and acidic residues" evidence="6">
    <location>
        <begin position="405"/>
        <end position="434"/>
    </location>
</feature>
<evidence type="ECO:0000313" key="10">
    <source>
        <dbReference type="EMBL" id="KAJ3690543.1"/>
    </source>
</evidence>
<evidence type="ECO:0000256" key="3">
    <source>
        <dbReference type="ARBA" id="ARBA00023125"/>
    </source>
</evidence>
<dbReference type="Gene3D" id="1.10.10.60">
    <property type="entry name" value="Homeodomain-like"/>
    <property type="match status" value="1"/>
</dbReference>
<dbReference type="FunFam" id="1.10.10.60:FF:000023">
    <property type="entry name" value="protein REVEILLE 6 isoform X1"/>
    <property type="match status" value="1"/>
</dbReference>
<name>A0AAD6EN46_9POAL</name>
<keyword evidence="4" id="KW-0804">Transcription</keyword>
<reference evidence="10 11" key="1">
    <citation type="journal article" date="2022" name="Cell">
        <title>Repeat-based holocentromeres influence genome architecture and karyotype evolution.</title>
        <authorList>
            <person name="Hofstatter P.G."/>
            <person name="Thangavel G."/>
            <person name="Lux T."/>
            <person name="Neumann P."/>
            <person name="Vondrak T."/>
            <person name="Novak P."/>
            <person name="Zhang M."/>
            <person name="Costa L."/>
            <person name="Castellani M."/>
            <person name="Scott A."/>
            <person name="Toegelov H."/>
            <person name="Fuchs J."/>
            <person name="Mata-Sucre Y."/>
            <person name="Dias Y."/>
            <person name="Vanzela A.L.L."/>
            <person name="Huettel B."/>
            <person name="Almeida C.C.S."/>
            <person name="Simkova H."/>
            <person name="Souza G."/>
            <person name="Pedrosa-Harand A."/>
            <person name="Macas J."/>
            <person name="Mayer K.F.X."/>
            <person name="Houben A."/>
            <person name="Marques A."/>
        </authorList>
    </citation>
    <scope>NUCLEOTIDE SEQUENCE [LARGE SCALE GENOMIC DNA]</scope>
    <source>
        <strain evidence="10">RhyTen1mFocal</strain>
    </source>
</reference>
<feature type="domain" description="Myb-like" evidence="7">
    <location>
        <begin position="19"/>
        <end position="69"/>
    </location>
</feature>
<evidence type="ECO:0000259" key="7">
    <source>
        <dbReference type="PROSITE" id="PS50090"/>
    </source>
</evidence>
<proteinExistence type="predicted"/>
<dbReference type="PANTHER" id="PTHR12802:SF177">
    <property type="entry name" value="PROTEIN CCA1"/>
    <property type="match status" value="1"/>
</dbReference>
<dbReference type="NCBIfam" id="TIGR01557">
    <property type="entry name" value="myb_SHAQKYF"/>
    <property type="match status" value="1"/>
</dbReference>
<keyword evidence="2" id="KW-0805">Transcription regulation</keyword>
<organism evidence="10 11">
    <name type="scientific">Rhynchospora tenuis</name>
    <dbReference type="NCBI Taxonomy" id="198213"/>
    <lineage>
        <taxon>Eukaryota</taxon>
        <taxon>Viridiplantae</taxon>
        <taxon>Streptophyta</taxon>
        <taxon>Embryophyta</taxon>
        <taxon>Tracheophyta</taxon>
        <taxon>Spermatophyta</taxon>
        <taxon>Magnoliopsida</taxon>
        <taxon>Liliopsida</taxon>
        <taxon>Poales</taxon>
        <taxon>Cyperaceae</taxon>
        <taxon>Cyperoideae</taxon>
        <taxon>Rhynchosporeae</taxon>
        <taxon>Rhynchospora</taxon>
    </lineage>
</organism>
<protein>
    <recommendedName>
        <fullName evidence="12">LHY</fullName>
    </recommendedName>
</protein>
<evidence type="ECO:0000259" key="8">
    <source>
        <dbReference type="PROSITE" id="PS51293"/>
    </source>
</evidence>
<feature type="compositionally biased region" description="Basic and acidic residues" evidence="6">
    <location>
        <begin position="137"/>
        <end position="147"/>
    </location>
</feature>
<feature type="compositionally biased region" description="Low complexity" evidence="6">
    <location>
        <begin position="451"/>
        <end position="461"/>
    </location>
</feature>
<dbReference type="InterPro" id="IPR017930">
    <property type="entry name" value="Myb_dom"/>
</dbReference>
<dbReference type="Pfam" id="PF00249">
    <property type="entry name" value="Myb_DNA-binding"/>
    <property type="match status" value="1"/>
</dbReference>
<evidence type="ECO:0000256" key="5">
    <source>
        <dbReference type="ARBA" id="ARBA00023242"/>
    </source>
</evidence>
<feature type="region of interest" description="Disordered" evidence="6">
    <location>
        <begin position="530"/>
        <end position="564"/>
    </location>
</feature>
<evidence type="ECO:0000256" key="6">
    <source>
        <dbReference type="SAM" id="MobiDB-lite"/>
    </source>
</evidence>
<keyword evidence="5" id="KW-0539">Nucleus</keyword>